<dbReference type="EMBL" id="PVWG01000075">
    <property type="protein sequence ID" value="PSB14858.1"/>
    <property type="molecule type" value="Genomic_DNA"/>
</dbReference>
<protein>
    <submittedName>
        <fullName evidence="2">IS4 family transposase</fullName>
    </submittedName>
</protein>
<dbReference type="InterPro" id="IPR047658">
    <property type="entry name" value="IS4-like_transpos"/>
</dbReference>
<reference evidence="2 3" key="1">
    <citation type="submission" date="2018-02" db="EMBL/GenBank/DDBJ databases">
        <authorList>
            <person name="Cohen D.B."/>
            <person name="Kent A.D."/>
        </authorList>
    </citation>
    <scope>NUCLEOTIDE SEQUENCE [LARGE SCALE GENOMIC DNA]</scope>
    <source>
        <strain evidence="2 3">ULC007</strain>
    </source>
</reference>
<evidence type="ECO:0000313" key="3">
    <source>
        <dbReference type="Proteomes" id="UP000238634"/>
    </source>
</evidence>
<sequence length="353" mass="40678">MHQITQLRQTLQPLLGWHGARVAFLSLFLVALFQVKTVNLAEVATGFAGRAKAASNYKRIQRFLRSFEVDYDQIAQLVVRLVGIPKPWVLSVDRTTWEFGSVTINILMLGVGHQGVAFPLFWHLLDKRGNSNTQERFDQLVEFLCVFAPEDIAYLTADREFVGAQWFALLMAEPVTRFRIRIRESELLFDGQKFLKTAIVFQDLQPQQSKVLTRKRRLWGHWLYLAGLRLDDGSLLVVATNHAPSTAIADYAHRWGIETWFGCLKTRGFCLEATHLKDPDRLKKLIALLTLAFCWAHQVGEWMVEQRPIKIKKHGRKARSIFRMGLDHLRQILLNLETRQAQFVQVLKLLSCT</sequence>
<gene>
    <name evidence="2" type="ORF">C7B65_25690</name>
</gene>
<dbReference type="AlphaFoldDB" id="A0A2T1D2Z0"/>
<dbReference type="OrthoDB" id="1091931at2"/>
<feature type="domain" description="Transposase IS4-like" evidence="1">
    <location>
        <begin position="128"/>
        <end position="294"/>
    </location>
</feature>
<dbReference type="GO" id="GO:0003677">
    <property type="term" value="F:DNA binding"/>
    <property type="evidence" value="ECO:0007669"/>
    <property type="project" value="InterPro"/>
</dbReference>
<reference evidence="2 3" key="2">
    <citation type="submission" date="2018-03" db="EMBL/GenBank/DDBJ databases">
        <title>The ancient ancestry and fast evolution of plastids.</title>
        <authorList>
            <person name="Moore K.R."/>
            <person name="Magnabosco C."/>
            <person name="Momper L."/>
            <person name="Gold D.A."/>
            <person name="Bosak T."/>
            <person name="Fournier G.P."/>
        </authorList>
    </citation>
    <scope>NUCLEOTIDE SEQUENCE [LARGE SCALE GENOMIC DNA]</scope>
    <source>
        <strain evidence="2 3">ULC007</strain>
    </source>
</reference>
<dbReference type="SUPFAM" id="SSF53098">
    <property type="entry name" value="Ribonuclease H-like"/>
    <property type="match status" value="1"/>
</dbReference>
<evidence type="ECO:0000259" key="1">
    <source>
        <dbReference type="Pfam" id="PF01609"/>
    </source>
</evidence>
<dbReference type="NCBIfam" id="NF033591">
    <property type="entry name" value="transpos_IS4_2"/>
    <property type="match status" value="1"/>
</dbReference>
<dbReference type="Proteomes" id="UP000238634">
    <property type="component" value="Unassembled WGS sequence"/>
</dbReference>
<keyword evidence="3" id="KW-1185">Reference proteome</keyword>
<dbReference type="GO" id="GO:0006313">
    <property type="term" value="P:DNA transposition"/>
    <property type="evidence" value="ECO:0007669"/>
    <property type="project" value="InterPro"/>
</dbReference>
<accession>A0A2T1D2Z0</accession>
<dbReference type="RefSeq" id="WP_073074803.1">
    <property type="nucleotide sequence ID" value="NZ_MPPI01000046.1"/>
</dbReference>
<dbReference type="STRING" id="1920490.GCA_001895925_05388"/>
<dbReference type="InterPro" id="IPR012337">
    <property type="entry name" value="RNaseH-like_sf"/>
</dbReference>
<evidence type="ECO:0000313" key="2">
    <source>
        <dbReference type="EMBL" id="PSB14858.1"/>
    </source>
</evidence>
<dbReference type="Pfam" id="PF01609">
    <property type="entry name" value="DDE_Tnp_1"/>
    <property type="match status" value="1"/>
</dbReference>
<dbReference type="InterPro" id="IPR002559">
    <property type="entry name" value="Transposase_11"/>
</dbReference>
<name>A0A2T1D2Z0_9CYAN</name>
<proteinExistence type="predicted"/>
<organism evidence="2 3">
    <name type="scientific">Phormidesmis priestleyi ULC007</name>
    <dbReference type="NCBI Taxonomy" id="1920490"/>
    <lineage>
        <taxon>Bacteria</taxon>
        <taxon>Bacillati</taxon>
        <taxon>Cyanobacteriota</taxon>
        <taxon>Cyanophyceae</taxon>
        <taxon>Leptolyngbyales</taxon>
        <taxon>Leptolyngbyaceae</taxon>
        <taxon>Phormidesmis</taxon>
    </lineage>
</organism>
<comment type="caution">
    <text evidence="2">The sequence shown here is derived from an EMBL/GenBank/DDBJ whole genome shotgun (WGS) entry which is preliminary data.</text>
</comment>
<dbReference type="GO" id="GO:0004803">
    <property type="term" value="F:transposase activity"/>
    <property type="evidence" value="ECO:0007669"/>
    <property type="project" value="InterPro"/>
</dbReference>